<keyword evidence="3" id="KW-1185">Reference proteome</keyword>
<protein>
    <recommendedName>
        <fullName evidence="4">Energy transducer TonB</fullName>
    </recommendedName>
</protein>
<gene>
    <name evidence="2" type="ORF">FRZ32_00545</name>
</gene>
<comment type="caution">
    <text evidence="2">The sequence shown here is derived from an EMBL/GenBank/DDBJ whole genome shotgun (WGS) entry which is preliminary data.</text>
</comment>
<evidence type="ECO:0008006" key="4">
    <source>
        <dbReference type="Google" id="ProtNLM"/>
    </source>
</evidence>
<dbReference type="Proteomes" id="UP000321249">
    <property type="component" value="Unassembled WGS sequence"/>
</dbReference>
<evidence type="ECO:0000313" key="3">
    <source>
        <dbReference type="Proteomes" id="UP000321249"/>
    </source>
</evidence>
<organism evidence="2 3">
    <name type="scientific">Allosphingosinicella ginsenosidimutans</name>
    <dbReference type="NCBI Taxonomy" id="1176539"/>
    <lineage>
        <taxon>Bacteria</taxon>
        <taxon>Pseudomonadati</taxon>
        <taxon>Pseudomonadota</taxon>
        <taxon>Alphaproteobacteria</taxon>
        <taxon>Sphingomonadales</taxon>
        <taxon>Sphingomonadaceae</taxon>
        <taxon>Allosphingosinicella</taxon>
    </lineage>
</organism>
<evidence type="ECO:0000256" key="1">
    <source>
        <dbReference type="SAM" id="MobiDB-lite"/>
    </source>
</evidence>
<dbReference type="EMBL" id="VOQQ01000001">
    <property type="protein sequence ID" value="TXC62271.1"/>
    <property type="molecule type" value="Genomic_DNA"/>
</dbReference>
<proteinExistence type="predicted"/>
<feature type="region of interest" description="Disordered" evidence="1">
    <location>
        <begin position="1"/>
        <end position="43"/>
    </location>
</feature>
<name>A0A5C6TQH8_9SPHN</name>
<sequence>MAFNLTPGLRRRPDRPAAAPYGPPAPPSSAPGDSERVGTAPNGEPLYAAQWYEEPRAEMLRSYLSTARGPGWGLIACRTAPDFRVEDCVPLDEYPQGSQINRSVLAAAWEFRVRPPRRGGESLVGAWVRIRIDYDLRRQP</sequence>
<dbReference type="AlphaFoldDB" id="A0A5C6TQH8"/>
<accession>A0A5C6TQH8</accession>
<evidence type="ECO:0000313" key="2">
    <source>
        <dbReference type="EMBL" id="TXC62271.1"/>
    </source>
</evidence>
<reference evidence="2 3" key="1">
    <citation type="journal article" date="2015" name="J. Microbiol.">
        <title>Sphingosinicella ginsenosidimutans sp. nov., with ginsenoside converting activity.</title>
        <authorList>
            <person name="Kim J.K."/>
            <person name="Kang M.S."/>
            <person name="Park S.C."/>
            <person name="Kim K.M."/>
            <person name="Choi K."/>
            <person name="Yoon M.H."/>
            <person name="Im W.T."/>
        </authorList>
    </citation>
    <scope>NUCLEOTIDE SEQUENCE [LARGE SCALE GENOMIC DNA]</scope>
    <source>
        <strain evidence="2 3">BS-11</strain>
    </source>
</reference>